<comment type="caution">
    <text evidence="2">The sequence shown here is derived from an EMBL/GenBank/DDBJ whole genome shotgun (WGS) entry which is preliminary data.</text>
</comment>
<dbReference type="RefSeq" id="WP_262095901.1">
    <property type="nucleotide sequence ID" value="NZ_JAOEGN010000004.1"/>
</dbReference>
<gene>
    <name evidence="2" type="ORF">N7603_03195</name>
</gene>
<protein>
    <recommendedName>
        <fullName evidence="4">DUF4179 domain-containing protein</fullName>
    </recommendedName>
</protein>
<sequence length="362" mass="41654">MNDKDIQKLLKSTIDTQVPNVLSKIDLKSIEILAAPEPIFQWRLRRVLPTALLALTSLVILFVLISLRNPNSETPIPMRLTAEKTYSFSAISSSVLLNTVETQVALSNQMILLNSRTQGTYIKNRMTLLNPYFNMIEIFISNQELSFSDPKPSDLEGYSYQITYQVMNLNQETESYEFHYRINIEDGIEYTEGVLVLDTITYYLEGSKAVINGVTTIQTFTYVNVAEKELNYIEFKSIESLDEQQFNYKVYHEGNEIEQTKVQLETFNRLLRIKLEYENLFSNVDVELKANRIDTKMGPRIRIQYEYKGPVVKEEGMIILSLIKNEITGELGYAFLITNSKGEKDTVRGSRGQHNSNKQTDK</sequence>
<reference evidence="3" key="1">
    <citation type="submission" date="2023-07" db="EMBL/GenBank/DDBJ databases">
        <title>Novel Mycoplasma species identified in domestic and wild animals.</title>
        <authorList>
            <person name="Volokhov D.V."/>
            <person name="Furtak V.A."/>
            <person name="Zagorodnyaya T.A."/>
        </authorList>
    </citation>
    <scope>NUCLEOTIDE SEQUENCE [LARGE SCALE GENOMIC DNA]</scope>
    <source>
        <strain evidence="3">92-19</strain>
    </source>
</reference>
<accession>A0ABT2PY51</accession>
<keyword evidence="3" id="KW-1185">Reference proteome</keyword>
<organism evidence="2 3">
    <name type="scientific">Paracholeplasma vituli</name>
    <dbReference type="NCBI Taxonomy" id="69473"/>
    <lineage>
        <taxon>Bacteria</taxon>
        <taxon>Bacillati</taxon>
        <taxon>Mycoplasmatota</taxon>
        <taxon>Mollicutes</taxon>
        <taxon>Acholeplasmatales</taxon>
        <taxon>Acholeplasmataceae</taxon>
        <taxon>Paracholeplasma</taxon>
    </lineage>
</organism>
<keyword evidence="1" id="KW-0812">Transmembrane</keyword>
<name>A0ABT2PY51_9MOLU</name>
<evidence type="ECO:0000313" key="2">
    <source>
        <dbReference type="EMBL" id="MCU0104657.1"/>
    </source>
</evidence>
<keyword evidence="1" id="KW-0472">Membrane</keyword>
<dbReference type="Proteomes" id="UP001209076">
    <property type="component" value="Unassembled WGS sequence"/>
</dbReference>
<evidence type="ECO:0008006" key="4">
    <source>
        <dbReference type="Google" id="ProtNLM"/>
    </source>
</evidence>
<keyword evidence="1" id="KW-1133">Transmembrane helix</keyword>
<evidence type="ECO:0000313" key="3">
    <source>
        <dbReference type="Proteomes" id="UP001209076"/>
    </source>
</evidence>
<proteinExistence type="predicted"/>
<dbReference type="EMBL" id="JAOEGN010000004">
    <property type="protein sequence ID" value="MCU0104657.1"/>
    <property type="molecule type" value="Genomic_DNA"/>
</dbReference>
<evidence type="ECO:0000256" key="1">
    <source>
        <dbReference type="SAM" id="Phobius"/>
    </source>
</evidence>
<feature type="transmembrane region" description="Helical" evidence="1">
    <location>
        <begin position="47"/>
        <end position="67"/>
    </location>
</feature>